<evidence type="ECO:0000256" key="3">
    <source>
        <dbReference type="ARBA" id="ARBA00022598"/>
    </source>
</evidence>
<comment type="function">
    <text evidence="8">Ligates lysine onto the cytidine present at position 34 of the AUA codon-specific tRNA(Ile) that contains the anticodon CAU, in an ATP-dependent manner. Cytidine is converted to lysidine, thus changing the amino acid specificity of the tRNA from methionine to isoleucine.</text>
</comment>
<dbReference type="RefSeq" id="WP_263543441.1">
    <property type="nucleotide sequence ID" value="NZ_JAOVZO020000003.1"/>
</dbReference>
<dbReference type="Proteomes" id="UP001139971">
    <property type="component" value="Unassembled WGS sequence"/>
</dbReference>
<comment type="similarity">
    <text evidence="8">Belongs to the tRNA(Ile)-lysidine synthase family.</text>
</comment>
<evidence type="ECO:0000256" key="4">
    <source>
        <dbReference type="ARBA" id="ARBA00022694"/>
    </source>
</evidence>
<keyword evidence="11" id="KW-1185">Reference proteome</keyword>
<keyword evidence="5 8" id="KW-0547">Nucleotide-binding</keyword>
<dbReference type="InterPro" id="IPR012796">
    <property type="entry name" value="Lysidine-tRNA-synth_C"/>
</dbReference>
<dbReference type="InterPro" id="IPR011063">
    <property type="entry name" value="TilS/TtcA_N"/>
</dbReference>
<dbReference type="CDD" id="cd01992">
    <property type="entry name" value="TilS_N"/>
    <property type="match status" value="1"/>
</dbReference>
<reference evidence="10" key="1">
    <citation type="submission" date="2023-02" db="EMBL/GenBank/DDBJ databases">
        <title>Tahibacter soli sp. nov. isolated from soil.</title>
        <authorList>
            <person name="Baek J.H."/>
            <person name="Lee J.K."/>
            <person name="Choi D.G."/>
            <person name="Jeon C.O."/>
        </authorList>
    </citation>
    <scope>NUCLEOTIDE SEQUENCE</scope>
    <source>
        <strain evidence="10">BL</strain>
    </source>
</reference>
<evidence type="ECO:0000313" key="10">
    <source>
        <dbReference type="EMBL" id="MDC8012191.1"/>
    </source>
</evidence>
<feature type="domain" description="Lysidine-tRNA(Ile) synthetase C-terminal" evidence="9">
    <location>
        <begin position="363"/>
        <end position="436"/>
    </location>
</feature>
<evidence type="ECO:0000256" key="7">
    <source>
        <dbReference type="ARBA" id="ARBA00048539"/>
    </source>
</evidence>
<dbReference type="GO" id="GO:0032267">
    <property type="term" value="F:tRNA(Ile)-lysidine synthase activity"/>
    <property type="evidence" value="ECO:0007669"/>
    <property type="project" value="UniProtKB-EC"/>
</dbReference>
<comment type="caution">
    <text evidence="10">The sequence shown here is derived from an EMBL/GenBank/DDBJ whole genome shotgun (WGS) entry which is preliminary data.</text>
</comment>
<evidence type="ECO:0000256" key="5">
    <source>
        <dbReference type="ARBA" id="ARBA00022741"/>
    </source>
</evidence>
<organism evidence="10 11">
    <name type="scientific">Tahibacter soli</name>
    <dbReference type="NCBI Taxonomy" id="2983605"/>
    <lineage>
        <taxon>Bacteria</taxon>
        <taxon>Pseudomonadati</taxon>
        <taxon>Pseudomonadota</taxon>
        <taxon>Gammaproteobacteria</taxon>
        <taxon>Lysobacterales</taxon>
        <taxon>Rhodanobacteraceae</taxon>
        <taxon>Tahibacter</taxon>
    </lineage>
</organism>
<dbReference type="GO" id="GO:0005737">
    <property type="term" value="C:cytoplasm"/>
    <property type="evidence" value="ECO:0007669"/>
    <property type="project" value="UniProtKB-SubCell"/>
</dbReference>
<dbReference type="InterPro" id="IPR012094">
    <property type="entry name" value="tRNA_Ile_lys_synt"/>
</dbReference>
<dbReference type="InterPro" id="IPR012795">
    <property type="entry name" value="tRNA_Ile_lys_synt_N"/>
</dbReference>
<comment type="domain">
    <text evidence="8">The N-terminal region contains the highly conserved SGGXDS motif, predicted to be a P-loop motif involved in ATP binding.</text>
</comment>
<sequence length="449" mass="48745">MTPTTAGWLQRALAGAPYGAICVGFSGGLDSTVLLHALAASDAARARGLRALHIDHALHADSAAWAGHCRRFAAALDVPLTVERVAVGAARGLGLEAVARTARHAAFATALAPGELLALAHHRDDQTETVLLKLLRGAGPEGLAGMRALRACGAGHLWRPLLDVPRDALRAYAHAHGLAVVDDPSNADTRHARNFLRADVLPLVRRRWAQADAAIAHSARWLAQAAEYLDEAAHAALAPLRGVDPATLRWREWLALPDALRANALRLWLRDLDLSTPEILHIEQLERQLARAESDKLPCVAWAGTEIRRYRDHIHAMAPLQAPPVDWRVDAWDGSPLALPAGCGRLSLEPVDAHAARPDGVALTVAFRRGGERLRPAGDRHTRELRDLMQHAGMPPWRRGRVPLVSLGDTLVAVGDYWLSEDGAAWLGRQRLRVVWSGETQPSKRARCD</sequence>
<dbReference type="SUPFAM" id="SSF56037">
    <property type="entry name" value="PheT/TilS domain"/>
    <property type="match status" value="1"/>
</dbReference>
<dbReference type="Gene3D" id="1.20.59.20">
    <property type="match status" value="1"/>
</dbReference>
<dbReference type="Pfam" id="PF01171">
    <property type="entry name" value="ATP_bind_3"/>
    <property type="match status" value="1"/>
</dbReference>
<evidence type="ECO:0000256" key="6">
    <source>
        <dbReference type="ARBA" id="ARBA00022840"/>
    </source>
</evidence>
<dbReference type="Pfam" id="PF11734">
    <property type="entry name" value="TilS_C"/>
    <property type="match status" value="1"/>
</dbReference>
<evidence type="ECO:0000259" key="9">
    <source>
        <dbReference type="SMART" id="SM00977"/>
    </source>
</evidence>
<name>A0A9X4BGZ9_9GAMM</name>
<dbReference type="SUPFAM" id="SSF52402">
    <property type="entry name" value="Adenine nucleotide alpha hydrolases-like"/>
    <property type="match status" value="1"/>
</dbReference>
<dbReference type="NCBIfam" id="TIGR02432">
    <property type="entry name" value="lysidine_TilS_N"/>
    <property type="match status" value="1"/>
</dbReference>
<dbReference type="Gene3D" id="3.40.50.620">
    <property type="entry name" value="HUPs"/>
    <property type="match status" value="1"/>
</dbReference>
<dbReference type="GO" id="GO:0005524">
    <property type="term" value="F:ATP binding"/>
    <property type="evidence" value="ECO:0007669"/>
    <property type="project" value="UniProtKB-UniRule"/>
</dbReference>
<evidence type="ECO:0000256" key="8">
    <source>
        <dbReference type="HAMAP-Rule" id="MF_01161"/>
    </source>
</evidence>
<keyword evidence="6 8" id="KW-0067">ATP-binding</keyword>
<feature type="binding site" evidence="8">
    <location>
        <begin position="26"/>
        <end position="31"/>
    </location>
    <ligand>
        <name>ATP</name>
        <dbReference type="ChEBI" id="CHEBI:30616"/>
    </ligand>
</feature>
<keyword evidence="3 8" id="KW-0436">Ligase</keyword>
<dbReference type="EMBL" id="JAOVZO020000003">
    <property type="protein sequence ID" value="MDC8012191.1"/>
    <property type="molecule type" value="Genomic_DNA"/>
</dbReference>
<dbReference type="AlphaFoldDB" id="A0A9X4BGZ9"/>
<keyword evidence="4 8" id="KW-0819">tRNA processing</keyword>
<dbReference type="NCBIfam" id="TIGR02433">
    <property type="entry name" value="lysidine_TilS_C"/>
    <property type="match status" value="1"/>
</dbReference>
<protein>
    <recommendedName>
        <fullName evidence="8">tRNA(Ile)-lysidine synthase</fullName>
        <ecNumber evidence="8">6.3.4.19</ecNumber>
    </recommendedName>
    <alternativeName>
        <fullName evidence="8">tRNA(Ile)-2-lysyl-cytidine synthase</fullName>
    </alternativeName>
    <alternativeName>
        <fullName evidence="8">tRNA(Ile)-lysidine synthetase</fullName>
    </alternativeName>
</protein>
<accession>A0A9X4BGZ9</accession>
<evidence type="ECO:0000256" key="1">
    <source>
        <dbReference type="ARBA" id="ARBA00004496"/>
    </source>
</evidence>
<dbReference type="GO" id="GO:0006400">
    <property type="term" value="P:tRNA modification"/>
    <property type="evidence" value="ECO:0007669"/>
    <property type="project" value="UniProtKB-UniRule"/>
</dbReference>
<dbReference type="InterPro" id="IPR015262">
    <property type="entry name" value="tRNA_Ile_lys_synt_subst-bd"/>
</dbReference>
<evidence type="ECO:0000256" key="2">
    <source>
        <dbReference type="ARBA" id="ARBA00022490"/>
    </source>
</evidence>
<keyword evidence="2 8" id="KW-0963">Cytoplasm</keyword>
<comment type="subcellular location">
    <subcellularLocation>
        <location evidence="1 8">Cytoplasm</location>
    </subcellularLocation>
</comment>
<dbReference type="PANTHER" id="PTHR43033:SF1">
    <property type="entry name" value="TRNA(ILE)-LYSIDINE SYNTHASE-RELATED"/>
    <property type="match status" value="1"/>
</dbReference>
<dbReference type="PANTHER" id="PTHR43033">
    <property type="entry name" value="TRNA(ILE)-LYSIDINE SYNTHASE-RELATED"/>
    <property type="match status" value="1"/>
</dbReference>
<gene>
    <name evidence="8 10" type="primary">tilS</name>
    <name evidence="10" type="ORF">OD750_006480</name>
</gene>
<evidence type="ECO:0000313" key="11">
    <source>
        <dbReference type="Proteomes" id="UP001139971"/>
    </source>
</evidence>
<dbReference type="HAMAP" id="MF_01161">
    <property type="entry name" value="tRNA_Ile_lys_synt"/>
    <property type="match status" value="1"/>
</dbReference>
<dbReference type="SMART" id="SM00977">
    <property type="entry name" value="TilS_C"/>
    <property type="match status" value="1"/>
</dbReference>
<dbReference type="InterPro" id="IPR014729">
    <property type="entry name" value="Rossmann-like_a/b/a_fold"/>
</dbReference>
<dbReference type="EC" id="6.3.4.19" evidence="8"/>
<dbReference type="SUPFAM" id="SSF82829">
    <property type="entry name" value="MesJ substrate recognition domain-like"/>
    <property type="match status" value="1"/>
</dbReference>
<dbReference type="Pfam" id="PF09179">
    <property type="entry name" value="TilS"/>
    <property type="match status" value="1"/>
</dbReference>
<comment type="catalytic activity">
    <reaction evidence="7 8">
        <text>cytidine(34) in tRNA(Ile2) + L-lysine + ATP = lysidine(34) in tRNA(Ile2) + AMP + diphosphate + H(+)</text>
        <dbReference type="Rhea" id="RHEA:43744"/>
        <dbReference type="Rhea" id="RHEA-COMP:10625"/>
        <dbReference type="Rhea" id="RHEA-COMP:10670"/>
        <dbReference type="ChEBI" id="CHEBI:15378"/>
        <dbReference type="ChEBI" id="CHEBI:30616"/>
        <dbReference type="ChEBI" id="CHEBI:32551"/>
        <dbReference type="ChEBI" id="CHEBI:33019"/>
        <dbReference type="ChEBI" id="CHEBI:82748"/>
        <dbReference type="ChEBI" id="CHEBI:83665"/>
        <dbReference type="ChEBI" id="CHEBI:456215"/>
        <dbReference type="EC" id="6.3.4.19"/>
    </reaction>
</comment>
<proteinExistence type="inferred from homology"/>